<gene>
    <name evidence="9" type="ORF">APY09_04380</name>
</gene>
<accession>A0A0V8RZT0</accession>
<evidence type="ECO:0000259" key="8">
    <source>
        <dbReference type="PROSITE" id="PS50928"/>
    </source>
</evidence>
<evidence type="ECO:0000256" key="4">
    <source>
        <dbReference type="ARBA" id="ARBA00022692"/>
    </source>
</evidence>
<evidence type="ECO:0000256" key="3">
    <source>
        <dbReference type="ARBA" id="ARBA00022475"/>
    </source>
</evidence>
<evidence type="ECO:0000256" key="2">
    <source>
        <dbReference type="ARBA" id="ARBA00022448"/>
    </source>
</evidence>
<keyword evidence="3" id="KW-1003">Cell membrane</keyword>
<proteinExistence type="inferred from homology"/>
<reference evidence="9 10" key="1">
    <citation type="submission" date="2015-10" db="EMBL/GenBank/DDBJ databases">
        <title>Draft Genome of Actinomyces odontolyticus subsp. actinosynbacter strain XH001.</title>
        <authorList>
            <person name="Mclean J.S."/>
            <person name="He X."/>
        </authorList>
    </citation>
    <scope>NUCLEOTIDE SEQUENCE [LARGE SCALE GENOMIC DNA]</scope>
    <source>
        <strain evidence="9 10">XH001</strain>
    </source>
</reference>
<dbReference type="PROSITE" id="PS50928">
    <property type="entry name" value="ABC_TM1"/>
    <property type="match status" value="1"/>
</dbReference>
<evidence type="ECO:0000313" key="9">
    <source>
        <dbReference type="EMBL" id="KSW13580.1"/>
    </source>
</evidence>
<comment type="similarity">
    <text evidence="7">Belongs to the binding-protein-dependent transport system permease family.</text>
</comment>
<comment type="caution">
    <text evidence="9">The sequence shown here is derived from an EMBL/GenBank/DDBJ whole genome shotgun (WGS) entry which is preliminary data.</text>
</comment>
<keyword evidence="2 7" id="KW-0813">Transport</keyword>
<feature type="domain" description="ABC transmembrane type-1" evidence="8">
    <location>
        <begin position="75"/>
        <end position="266"/>
    </location>
</feature>
<feature type="transmembrane region" description="Helical" evidence="7">
    <location>
        <begin position="143"/>
        <end position="162"/>
    </location>
</feature>
<evidence type="ECO:0000256" key="7">
    <source>
        <dbReference type="RuleBase" id="RU363032"/>
    </source>
</evidence>
<dbReference type="OrthoDB" id="9794684at2"/>
<feature type="transmembrane region" description="Helical" evidence="7">
    <location>
        <begin position="245"/>
        <end position="266"/>
    </location>
</feature>
<protein>
    <submittedName>
        <fullName evidence="9">ABC transporter permease</fullName>
    </submittedName>
</protein>
<feature type="transmembrane region" description="Helical" evidence="7">
    <location>
        <begin position="74"/>
        <end position="98"/>
    </location>
</feature>
<dbReference type="InterPro" id="IPR035906">
    <property type="entry name" value="MetI-like_sf"/>
</dbReference>
<keyword evidence="5 7" id="KW-1133">Transmembrane helix</keyword>
<dbReference type="SUPFAM" id="SSF161098">
    <property type="entry name" value="MetI-like"/>
    <property type="match status" value="1"/>
</dbReference>
<dbReference type="PANTHER" id="PTHR43744:SF12">
    <property type="entry name" value="ABC TRANSPORTER PERMEASE PROTEIN MG189-RELATED"/>
    <property type="match status" value="1"/>
</dbReference>
<organism evidence="9 10">
    <name type="scientific">Schaalia odontolytica</name>
    <dbReference type="NCBI Taxonomy" id="1660"/>
    <lineage>
        <taxon>Bacteria</taxon>
        <taxon>Bacillati</taxon>
        <taxon>Actinomycetota</taxon>
        <taxon>Actinomycetes</taxon>
        <taxon>Actinomycetales</taxon>
        <taxon>Actinomycetaceae</taxon>
        <taxon>Schaalia</taxon>
    </lineage>
</organism>
<dbReference type="RefSeq" id="WP_060566327.1">
    <property type="nucleotide sequence ID" value="NZ_CP040006.1"/>
</dbReference>
<dbReference type="GO" id="GO:0005886">
    <property type="term" value="C:plasma membrane"/>
    <property type="evidence" value="ECO:0007669"/>
    <property type="project" value="UniProtKB-SubCell"/>
</dbReference>
<feature type="transmembrane region" description="Helical" evidence="7">
    <location>
        <begin position="110"/>
        <end position="131"/>
    </location>
</feature>
<evidence type="ECO:0000256" key="5">
    <source>
        <dbReference type="ARBA" id="ARBA00022989"/>
    </source>
</evidence>
<dbReference type="Proteomes" id="UP000054686">
    <property type="component" value="Unassembled WGS sequence"/>
</dbReference>
<dbReference type="CDD" id="cd06261">
    <property type="entry name" value="TM_PBP2"/>
    <property type="match status" value="1"/>
</dbReference>
<dbReference type="InterPro" id="IPR000515">
    <property type="entry name" value="MetI-like"/>
</dbReference>
<feature type="transmembrane region" description="Helical" evidence="7">
    <location>
        <begin position="15"/>
        <end position="35"/>
    </location>
</feature>
<dbReference type="Pfam" id="PF00528">
    <property type="entry name" value="BPD_transp_1"/>
    <property type="match status" value="1"/>
</dbReference>
<dbReference type="EMBL" id="LLVT01000001">
    <property type="protein sequence ID" value="KSW13580.1"/>
    <property type="molecule type" value="Genomic_DNA"/>
</dbReference>
<dbReference type="AlphaFoldDB" id="A0A0V8RZT0"/>
<keyword evidence="4 7" id="KW-0812">Transmembrane</keyword>
<dbReference type="PANTHER" id="PTHR43744">
    <property type="entry name" value="ABC TRANSPORTER PERMEASE PROTEIN MG189-RELATED-RELATED"/>
    <property type="match status" value="1"/>
</dbReference>
<name>A0A0V8RZT0_9ACTO</name>
<comment type="subcellular location">
    <subcellularLocation>
        <location evidence="1 7">Cell membrane</location>
        <topology evidence="1 7">Multi-pass membrane protein</topology>
    </subcellularLocation>
</comment>
<evidence type="ECO:0000313" key="10">
    <source>
        <dbReference type="Proteomes" id="UP000054686"/>
    </source>
</evidence>
<evidence type="ECO:0000256" key="6">
    <source>
        <dbReference type="ARBA" id="ARBA00023136"/>
    </source>
</evidence>
<dbReference type="Gene3D" id="1.10.3720.10">
    <property type="entry name" value="MetI-like"/>
    <property type="match status" value="1"/>
</dbReference>
<evidence type="ECO:0000256" key="1">
    <source>
        <dbReference type="ARBA" id="ARBA00004651"/>
    </source>
</evidence>
<keyword evidence="6 7" id="KW-0472">Membrane</keyword>
<dbReference type="GO" id="GO:0055085">
    <property type="term" value="P:transmembrane transport"/>
    <property type="evidence" value="ECO:0007669"/>
    <property type="project" value="InterPro"/>
</dbReference>
<sequence>MSTSRKTIRAAGTSLRFVVLTVGAIVMILPFAYMVSTSFKPQAYVLETPPKFIPDPGTVDNFVQAWTTQDFSRYALNSAFVSVTSTVLAVWLSSMMAYAFARFDFPGKEWLFRALLLGLMIPSMMLIIPQFVLTKQLHLIDNLWALVLFYVSGNLALNTFLLRSFFEGIPCELDEAMEVDGANVWTRYWRLAMPLARPALATTVIFTFLATWDEFAWALTVISTETKRTLPIAIQLFHGQNSTQWGLVFAASLIAILPVIVVYLIFQRHFVAGLTAGAVKG</sequence>
<feature type="transmembrane region" description="Helical" evidence="7">
    <location>
        <begin position="195"/>
        <end position="212"/>
    </location>
</feature>